<protein>
    <submittedName>
        <fullName evidence="4">Methyltransferase</fullName>
    </submittedName>
</protein>
<keyword evidence="1 4" id="KW-0489">Methyltransferase</keyword>
<dbReference type="GO" id="GO:0009312">
    <property type="term" value="P:oligosaccharide biosynthetic process"/>
    <property type="evidence" value="ECO:0007669"/>
    <property type="project" value="InterPro"/>
</dbReference>
<reference evidence="4" key="2">
    <citation type="submission" date="2023-01" db="EMBL/GenBank/DDBJ databases">
        <authorList>
            <person name="Sun Q."/>
            <person name="Evtushenko L."/>
        </authorList>
    </citation>
    <scope>NUCLEOTIDE SEQUENCE</scope>
    <source>
        <strain evidence="4">VKM B-2347</strain>
    </source>
</reference>
<organism evidence="4 5">
    <name type="scientific">Hansschlegelia plantiphila</name>
    <dbReference type="NCBI Taxonomy" id="374655"/>
    <lineage>
        <taxon>Bacteria</taxon>
        <taxon>Pseudomonadati</taxon>
        <taxon>Pseudomonadota</taxon>
        <taxon>Alphaproteobacteria</taxon>
        <taxon>Hyphomicrobiales</taxon>
        <taxon>Methylopilaceae</taxon>
        <taxon>Hansschlegelia</taxon>
    </lineage>
</organism>
<dbReference type="GO" id="GO:0008757">
    <property type="term" value="F:S-adenosylmethionine-dependent methyltransferase activity"/>
    <property type="evidence" value="ECO:0007669"/>
    <property type="project" value="InterPro"/>
</dbReference>
<keyword evidence="5" id="KW-1185">Reference proteome</keyword>
<dbReference type="EMBL" id="BSFI01000002">
    <property type="protein sequence ID" value="GLK66751.1"/>
    <property type="molecule type" value="Genomic_DNA"/>
</dbReference>
<reference evidence="4" key="1">
    <citation type="journal article" date="2014" name="Int. J. Syst. Evol. Microbiol.">
        <title>Complete genome sequence of Corynebacterium casei LMG S-19264T (=DSM 44701T), isolated from a smear-ripened cheese.</title>
        <authorList>
            <consortium name="US DOE Joint Genome Institute (JGI-PGF)"/>
            <person name="Walter F."/>
            <person name="Albersmeier A."/>
            <person name="Kalinowski J."/>
            <person name="Ruckert C."/>
        </authorList>
    </citation>
    <scope>NUCLEOTIDE SEQUENCE</scope>
    <source>
        <strain evidence="4">VKM B-2347</strain>
    </source>
</reference>
<dbReference type="CDD" id="cd02440">
    <property type="entry name" value="AdoMet_MTases"/>
    <property type="match status" value="1"/>
</dbReference>
<dbReference type="RefSeq" id="WP_271167012.1">
    <property type="nucleotide sequence ID" value="NZ_BSFI01000002.1"/>
</dbReference>
<dbReference type="PANTHER" id="PTHR43464">
    <property type="entry name" value="METHYLTRANSFERASE"/>
    <property type="match status" value="1"/>
</dbReference>
<dbReference type="PANTHER" id="PTHR43464:SF19">
    <property type="entry name" value="UBIQUINONE BIOSYNTHESIS O-METHYLTRANSFERASE, MITOCHONDRIAL"/>
    <property type="match status" value="1"/>
</dbReference>
<dbReference type="Gene3D" id="3.40.50.150">
    <property type="entry name" value="Vaccinia Virus protein VP39"/>
    <property type="match status" value="1"/>
</dbReference>
<evidence type="ECO:0000256" key="2">
    <source>
        <dbReference type="ARBA" id="ARBA00022679"/>
    </source>
</evidence>
<evidence type="ECO:0000313" key="4">
    <source>
        <dbReference type="EMBL" id="GLK66751.1"/>
    </source>
</evidence>
<proteinExistence type="predicted"/>
<dbReference type="Pfam" id="PF05401">
    <property type="entry name" value="NodS"/>
    <property type="match status" value="1"/>
</dbReference>
<sequence>MRHEGSLPSDYFERMFEDSADPWAFETSDYERAKYNATIAALEGRRYEAALEVGCANGVMTQRLAGCCDALVAVDVSETALQRARARLKSNAHVTFERRALPNERPDGGPFDLILLSEVAYYWDRGDLSKAADYLASASREGADLLLVHWTGETDYPLTGDEAAEGLIERLSGVFRIERQRAEPEYRLDLLRRG</sequence>
<comment type="caution">
    <text evidence="4">The sequence shown here is derived from an EMBL/GenBank/DDBJ whole genome shotgun (WGS) entry which is preliminary data.</text>
</comment>
<dbReference type="AlphaFoldDB" id="A0A9W6IX42"/>
<evidence type="ECO:0000313" key="5">
    <source>
        <dbReference type="Proteomes" id="UP001143372"/>
    </source>
</evidence>
<dbReference type="SUPFAM" id="SSF53335">
    <property type="entry name" value="S-adenosyl-L-methionine-dependent methyltransferases"/>
    <property type="match status" value="1"/>
</dbReference>
<dbReference type="InterPro" id="IPR029063">
    <property type="entry name" value="SAM-dependent_MTases_sf"/>
</dbReference>
<keyword evidence="3" id="KW-0949">S-adenosyl-L-methionine</keyword>
<gene>
    <name evidence="4" type="ORF">GCM10008179_03890</name>
</gene>
<dbReference type="GO" id="GO:0032259">
    <property type="term" value="P:methylation"/>
    <property type="evidence" value="ECO:0007669"/>
    <property type="project" value="UniProtKB-KW"/>
</dbReference>
<keyword evidence="2" id="KW-0808">Transferase</keyword>
<evidence type="ECO:0000256" key="3">
    <source>
        <dbReference type="ARBA" id="ARBA00022691"/>
    </source>
</evidence>
<name>A0A9W6IX42_9HYPH</name>
<evidence type="ECO:0000256" key="1">
    <source>
        <dbReference type="ARBA" id="ARBA00022603"/>
    </source>
</evidence>
<dbReference type="InterPro" id="IPR008715">
    <property type="entry name" value="SAM-MeTfrase_NodS-like"/>
</dbReference>
<accession>A0A9W6IX42</accession>
<dbReference type="Proteomes" id="UP001143372">
    <property type="component" value="Unassembled WGS sequence"/>
</dbReference>